<evidence type="ECO:0000313" key="1">
    <source>
        <dbReference type="EMBL" id="KAK9910724.1"/>
    </source>
</evidence>
<evidence type="ECO:0000313" key="2">
    <source>
        <dbReference type="Proteomes" id="UP001457282"/>
    </source>
</evidence>
<comment type="caution">
    <text evidence="1">The sequence shown here is derived from an EMBL/GenBank/DDBJ whole genome shotgun (WGS) entry which is preliminary data.</text>
</comment>
<keyword evidence="2" id="KW-1185">Reference proteome</keyword>
<sequence length="68" mass="7663">MVGLSEVPNKVEWGDYGSRILHSLGLKILSPLLFWAQILKDVHEKPFDNVQFAGEAEPAPAAERRWTC</sequence>
<gene>
    <name evidence="1" type="ORF">M0R45_034674</name>
</gene>
<accession>A0AAW1VT92</accession>
<organism evidence="1 2">
    <name type="scientific">Rubus argutus</name>
    <name type="common">Southern blackberry</name>
    <dbReference type="NCBI Taxonomy" id="59490"/>
    <lineage>
        <taxon>Eukaryota</taxon>
        <taxon>Viridiplantae</taxon>
        <taxon>Streptophyta</taxon>
        <taxon>Embryophyta</taxon>
        <taxon>Tracheophyta</taxon>
        <taxon>Spermatophyta</taxon>
        <taxon>Magnoliopsida</taxon>
        <taxon>eudicotyledons</taxon>
        <taxon>Gunneridae</taxon>
        <taxon>Pentapetalae</taxon>
        <taxon>rosids</taxon>
        <taxon>fabids</taxon>
        <taxon>Rosales</taxon>
        <taxon>Rosaceae</taxon>
        <taxon>Rosoideae</taxon>
        <taxon>Rosoideae incertae sedis</taxon>
        <taxon>Rubus</taxon>
    </lineage>
</organism>
<name>A0AAW1VT92_RUBAR</name>
<dbReference type="EMBL" id="JBEDUW010000007">
    <property type="protein sequence ID" value="KAK9910724.1"/>
    <property type="molecule type" value="Genomic_DNA"/>
</dbReference>
<dbReference type="Proteomes" id="UP001457282">
    <property type="component" value="Unassembled WGS sequence"/>
</dbReference>
<dbReference type="AlphaFoldDB" id="A0AAW1VT92"/>
<protein>
    <submittedName>
        <fullName evidence="1">Uncharacterized protein</fullName>
    </submittedName>
</protein>
<proteinExistence type="predicted"/>
<reference evidence="1 2" key="1">
    <citation type="journal article" date="2023" name="G3 (Bethesda)">
        <title>A chromosome-length genome assembly and annotation of blackberry (Rubus argutus, cv. 'Hillquist').</title>
        <authorList>
            <person name="Bruna T."/>
            <person name="Aryal R."/>
            <person name="Dudchenko O."/>
            <person name="Sargent D.J."/>
            <person name="Mead D."/>
            <person name="Buti M."/>
            <person name="Cavallini A."/>
            <person name="Hytonen T."/>
            <person name="Andres J."/>
            <person name="Pham M."/>
            <person name="Weisz D."/>
            <person name="Mascagni F."/>
            <person name="Usai G."/>
            <person name="Natali L."/>
            <person name="Bassil N."/>
            <person name="Fernandez G.E."/>
            <person name="Lomsadze A."/>
            <person name="Armour M."/>
            <person name="Olukolu B."/>
            <person name="Poorten T."/>
            <person name="Britton C."/>
            <person name="Davik J."/>
            <person name="Ashrafi H."/>
            <person name="Aiden E.L."/>
            <person name="Borodovsky M."/>
            <person name="Worthington M."/>
        </authorList>
    </citation>
    <scope>NUCLEOTIDE SEQUENCE [LARGE SCALE GENOMIC DNA]</scope>
    <source>
        <strain evidence="1">PI 553951</strain>
    </source>
</reference>